<dbReference type="PANTHER" id="PTHR33498:SF1">
    <property type="entry name" value="TRANSPOSASE FOR INSERTION SEQUENCE ELEMENT IS1557"/>
    <property type="match status" value="1"/>
</dbReference>
<proteinExistence type="predicted"/>
<evidence type="ECO:0000313" key="3">
    <source>
        <dbReference type="Proteomes" id="UP000619244"/>
    </source>
</evidence>
<reference evidence="2" key="2">
    <citation type="submission" date="2020-09" db="EMBL/GenBank/DDBJ databases">
        <authorList>
            <person name="Sun Q."/>
            <person name="Ohkuma M."/>
        </authorList>
    </citation>
    <scope>NUCLEOTIDE SEQUENCE</scope>
    <source>
        <strain evidence="2">JCM 4790</strain>
    </source>
</reference>
<comment type="caution">
    <text evidence="2">The sequence shown here is derived from an EMBL/GenBank/DDBJ whole genome shotgun (WGS) entry which is preliminary data.</text>
</comment>
<feature type="domain" description="Transposase IS204/IS1001/IS1096/IS1165 DDE" evidence="1">
    <location>
        <begin position="52"/>
        <end position="150"/>
    </location>
</feature>
<dbReference type="Pfam" id="PF01610">
    <property type="entry name" value="DDE_Tnp_ISL3"/>
    <property type="match status" value="2"/>
</dbReference>
<sequence>MQAIVIAVVTVLAGTAGARLLRCLHQQLSWAALLGSLMRLPDPTPPPVKVAAVDDFAPRRSHRYGTLLVDVESRLPLDAWDSREGEPVTGWLRAHPQVSTVCRDGSAVHRGAITAASPAIVQVSDRFHLWQGLGRKVYEVVAAHRRCLPDPAAHTTAPRHLGGRTAARVRRNHTEVHRLLAQGMALRAIARHLDLDLDRNVIRRLARTDTWQQAAPVWPQRVGILTPYQGHLHRRWSEGEHNVAALFRELAARGFGGSEATVRLYVTRHRDALDTGLPPPAPARSAFEVSRLLMRRPDHLTEDQRVFVKDLLQRCPELHTVHQLIRAFATVFDTQHPARLDDWIRRTRICGIPQLRSFAAGLLDDLDAVTAAVTLPYSSGVAEGRITDLKMIKRQMAGRAGIRLLRKRVLLVAHSRRTPPQDITEDLWTINAHENLV</sequence>
<protein>
    <submittedName>
        <fullName evidence="2">Transposase</fullName>
    </submittedName>
</protein>
<dbReference type="Proteomes" id="UP000619244">
    <property type="component" value="Unassembled WGS sequence"/>
</dbReference>
<dbReference type="PANTHER" id="PTHR33498">
    <property type="entry name" value="TRANSPOSASE FOR INSERTION SEQUENCE ELEMENT IS1557"/>
    <property type="match status" value="1"/>
</dbReference>
<organism evidence="2 3">
    <name type="scientific">Streptomyces minutiscleroticus</name>
    <dbReference type="NCBI Taxonomy" id="68238"/>
    <lineage>
        <taxon>Bacteria</taxon>
        <taxon>Bacillati</taxon>
        <taxon>Actinomycetota</taxon>
        <taxon>Actinomycetes</taxon>
        <taxon>Kitasatosporales</taxon>
        <taxon>Streptomycetaceae</taxon>
        <taxon>Streptomyces</taxon>
    </lineage>
</organism>
<name>A0A918NXW0_9ACTN</name>
<evidence type="ECO:0000259" key="1">
    <source>
        <dbReference type="Pfam" id="PF01610"/>
    </source>
</evidence>
<dbReference type="InterPro" id="IPR047951">
    <property type="entry name" value="Transpos_ISL3"/>
</dbReference>
<feature type="domain" description="Transposase IS204/IS1001/IS1096/IS1165 DDE" evidence="1">
    <location>
        <begin position="290"/>
        <end position="407"/>
    </location>
</feature>
<gene>
    <name evidence="2" type="ORF">GCM10010358_66180</name>
</gene>
<reference evidence="2" key="1">
    <citation type="journal article" date="2014" name="Int. J. Syst. Evol. Microbiol.">
        <title>Complete genome sequence of Corynebacterium casei LMG S-19264T (=DSM 44701T), isolated from a smear-ripened cheese.</title>
        <authorList>
            <consortium name="US DOE Joint Genome Institute (JGI-PGF)"/>
            <person name="Walter F."/>
            <person name="Albersmeier A."/>
            <person name="Kalinowski J."/>
            <person name="Ruckert C."/>
        </authorList>
    </citation>
    <scope>NUCLEOTIDE SEQUENCE</scope>
    <source>
        <strain evidence="2">JCM 4790</strain>
    </source>
</reference>
<accession>A0A918NXW0</accession>
<dbReference type="AlphaFoldDB" id="A0A918NXW0"/>
<dbReference type="NCBIfam" id="NF033550">
    <property type="entry name" value="transpos_ISL3"/>
    <property type="match status" value="1"/>
</dbReference>
<keyword evidence="3" id="KW-1185">Reference proteome</keyword>
<evidence type="ECO:0000313" key="2">
    <source>
        <dbReference type="EMBL" id="GGY03130.1"/>
    </source>
</evidence>
<dbReference type="EMBL" id="BMVU01000049">
    <property type="protein sequence ID" value="GGY03130.1"/>
    <property type="molecule type" value="Genomic_DNA"/>
</dbReference>
<dbReference type="InterPro" id="IPR002560">
    <property type="entry name" value="Transposase_DDE"/>
</dbReference>